<name>A0A4V6Q155_9MICC</name>
<reference evidence="2 3" key="1">
    <citation type="submission" date="2019-03" db="EMBL/GenBank/DDBJ databases">
        <title>Genomic Encyclopedia of Type Strains, Phase III (KMG-III): the genomes of soil and plant-associated and newly described type strains.</title>
        <authorList>
            <person name="Whitman W."/>
        </authorList>
    </citation>
    <scope>NUCLEOTIDE SEQUENCE [LARGE SCALE GENOMIC DNA]</scope>
    <source>
        <strain evidence="2 3">DSM 27373</strain>
    </source>
</reference>
<evidence type="ECO:0000259" key="1">
    <source>
        <dbReference type="SMART" id="SM00849"/>
    </source>
</evidence>
<dbReference type="SMART" id="SM00849">
    <property type="entry name" value="Lactamase_B"/>
    <property type="match status" value="1"/>
</dbReference>
<dbReference type="PANTHER" id="PTHR42951:SF4">
    <property type="entry name" value="ACYL-COENZYME A THIOESTERASE MBLAC2"/>
    <property type="match status" value="1"/>
</dbReference>
<dbReference type="Proteomes" id="UP000294506">
    <property type="component" value="Unassembled WGS sequence"/>
</dbReference>
<dbReference type="EMBL" id="SOAN01000006">
    <property type="protein sequence ID" value="TDS85452.1"/>
    <property type="molecule type" value="Genomic_DNA"/>
</dbReference>
<accession>A0A4V6Q155</accession>
<dbReference type="InterPro" id="IPR036866">
    <property type="entry name" value="RibonucZ/Hydroxyglut_hydro"/>
</dbReference>
<evidence type="ECO:0000313" key="2">
    <source>
        <dbReference type="EMBL" id="TDS85452.1"/>
    </source>
</evidence>
<keyword evidence="3" id="KW-1185">Reference proteome</keyword>
<proteinExistence type="predicted"/>
<keyword evidence="2" id="KW-0378">Hydrolase</keyword>
<evidence type="ECO:0000313" key="3">
    <source>
        <dbReference type="Proteomes" id="UP000294506"/>
    </source>
</evidence>
<dbReference type="Gene3D" id="3.60.15.10">
    <property type="entry name" value="Ribonuclease Z/Hydroxyacylglutathione hydrolase-like"/>
    <property type="match status" value="1"/>
</dbReference>
<dbReference type="AlphaFoldDB" id="A0A4V6Q155"/>
<sequence>MMDHAPESAHFRRLEDHVFLAERGGPPPLNVGLILGEDAAVLIDPGPAGGDHTALLAAVRELSSAELIVVNTHGHPDHVGANDFLRRQGVHRILAHADAGVETATDLVAAEPVTLPLGGGVEVVLEHLGRGHTQGDLVVGVRAEGSTGVMFCGDLVREGDDPEFHDSYPKEWVRALGRLWSMAGSYSRFVPGHGHEVDADFIASMRRRMQQGYNVSSQAIRESVNDATKAIPIVPYGPGESRELITRLRGR</sequence>
<dbReference type="InterPro" id="IPR001279">
    <property type="entry name" value="Metallo-B-lactamas"/>
</dbReference>
<dbReference type="GO" id="GO:0016787">
    <property type="term" value="F:hydrolase activity"/>
    <property type="evidence" value="ECO:0007669"/>
    <property type="project" value="UniProtKB-KW"/>
</dbReference>
<feature type="domain" description="Metallo-beta-lactamase" evidence="1">
    <location>
        <begin position="28"/>
        <end position="193"/>
    </location>
</feature>
<organism evidence="2 3">
    <name type="scientific">Nesterenkonia aurantiaca</name>
    <dbReference type="NCBI Taxonomy" id="1436010"/>
    <lineage>
        <taxon>Bacteria</taxon>
        <taxon>Bacillati</taxon>
        <taxon>Actinomycetota</taxon>
        <taxon>Actinomycetes</taxon>
        <taxon>Micrococcales</taxon>
        <taxon>Micrococcaceae</taxon>
        <taxon>Nesterenkonia</taxon>
    </lineage>
</organism>
<comment type="caution">
    <text evidence="2">The sequence shown here is derived from an EMBL/GenBank/DDBJ whole genome shotgun (WGS) entry which is preliminary data.</text>
</comment>
<protein>
    <submittedName>
        <fullName evidence="2">Glyoxylase-like metal-dependent hydrolase (Beta-lactamase superfamily II)</fullName>
    </submittedName>
</protein>
<dbReference type="SUPFAM" id="SSF56281">
    <property type="entry name" value="Metallo-hydrolase/oxidoreductase"/>
    <property type="match status" value="1"/>
</dbReference>
<dbReference type="RefSeq" id="WP_166645897.1">
    <property type="nucleotide sequence ID" value="NZ_SOAN01000006.1"/>
</dbReference>
<dbReference type="Pfam" id="PF00753">
    <property type="entry name" value="Lactamase_B"/>
    <property type="match status" value="1"/>
</dbReference>
<dbReference type="PANTHER" id="PTHR42951">
    <property type="entry name" value="METALLO-BETA-LACTAMASE DOMAIN-CONTAINING"/>
    <property type="match status" value="1"/>
</dbReference>
<dbReference type="InterPro" id="IPR050855">
    <property type="entry name" value="NDM-1-like"/>
</dbReference>
<gene>
    <name evidence="2" type="ORF">EV640_10699</name>
</gene>